<name>A0A0F9BV43_9ZZZZ</name>
<dbReference type="EMBL" id="LAZR01036109">
    <property type="protein sequence ID" value="KKL25729.1"/>
    <property type="molecule type" value="Genomic_DNA"/>
</dbReference>
<dbReference type="AlphaFoldDB" id="A0A0F9BV43"/>
<comment type="caution">
    <text evidence="1">The sequence shown here is derived from an EMBL/GenBank/DDBJ whole genome shotgun (WGS) entry which is preliminary data.</text>
</comment>
<accession>A0A0F9BV43</accession>
<sequence>NDIPRGETINTLDLMGTGGERRAVIKHNLEKAAAATLRLQSFFNNRGWDALSAEQIEDARQDFMMAARTRQRAEAIWNPLAEGLLESIKAQEAADENTQAPS</sequence>
<feature type="non-terminal residue" evidence="1">
    <location>
        <position position="1"/>
    </location>
</feature>
<proteinExistence type="predicted"/>
<reference evidence="1" key="1">
    <citation type="journal article" date="2015" name="Nature">
        <title>Complex archaea that bridge the gap between prokaryotes and eukaryotes.</title>
        <authorList>
            <person name="Spang A."/>
            <person name="Saw J.H."/>
            <person name="Jorgensen S.L."/>
            <person name="Zaremba-Niedzwiedzka K."/>
            <person name="Martijn J."/>
            <person name="Lind A.E."/>
            <person name="van Eijk R."/>
            <person name="Schleper C."/>
            <person name="Guy L."/>
            <person name="Ettema T.J."/>
        </authorList>
    </citation>
    <scope>NUCLEOTIDE SEQUENCE</scope>
</reference>
<protein>
    <submittedName>
        <fullName evidence="1">Uncharacterized protein</fullName>
    </submittedName>
</protein>
<organism evidence="1">
    <name type="scientific">marine sediment metagenome</name>
    <dbReference type="NCBI Taxonomy" id="412755"/>
    <lineage>
        <taxon>unclassified sequences</taxon>
        <taxon>metagenomes</taxon>
        <taxon>ecological metagenomes</taxon>
    </lineage>
</organism>
<evidence type="ECO:0000313" key="1">
    <source>
        <dbReference type="EMBL" id="KKL25729.1"/>
    </source>
</evidence>
<gene>
    <name evidence="1" type="ORF">LCGC14_2402430</name>
</gene>